<protein>
    <submittedName>
        <fullName evidence="1">Putative cell surface hydrolase</fullName>
    </submittedName>
</protein>
<dbReference type="PATRIC" id="fig|1218492.5.peg.238"/>
<proteinExistence type="predicted"/>
<dbReference type="RefSeq" id="WP_052725140.1">
    <property type="nucleotide sequence ID" value="NZ_JBHSZT010000003.1"/>
</dbReference>
<sequence>MGFWQSITHHINQSAQIPICKVETIDSVTSSTDQIPTFFVHGFRGGNYTTQEMVKSAQIVTHSPVFLRATVDWNSKIHYSGYWSTAKYPLVQLVFKDRWIPTNTIERWVNQIINDLSQRYHFQTYNAVGHSLGAVALVNFLINSCKRPLPPINRLVLIAGPFDGVVALGDLPNINPLAANGKPAFMTPRYLWTYLNRSKFPATARVLNVYGNINDSSNTDKYVSVSSARSIKYILQTQVQEFSEYRATGSSGEHSKMHDDSQVLKQMNQFLFPQLAASLPLKK</sequence>
<dbReference type="EMBL" id="JXJQ01000002">
    <property type="protein sequence ID" value="KJY63217.1"/>
    <property type="molecule type" value="Genomic_DNA"/>
</dbReference>
<accession>A0A0F4LWQ7</accession>
<keyword evidence="1" id="KW-0378">Hydrolase</keyword>
<organism evidence="1 2">
    <name type="scientific">Bombilactobacillus mellifer</name>
    <dbReference type="NCBI Taxonomy" id="1218492"/>
    <lineage>
        <taxon>Bacteria</taxon>
        <taxon>Bacillati</taxon>
        <taxon>Bacillota</taxon>
        <taxon>Bacilli</taxon>
        <taxon>Lactobacillales</taxon>
        <taxon>Lactobacillaceae</taxon>
        <taxon>Bombilactobacillus</taxon>
    </lineage>
</organism>
<dbReference type="Gene3D" id="3.40.50.1820">
    <property type="entry name" value="alpha/beta hydrolase"/>
    <property type="match status" value="1"/>
</dbReference>
<reference evidence="1 2" key="1">
    <citation type="submission" date="2015-01" db="EMBL/GenBank/DDBJ databases">
        <title>Comparative genomics of the lactic acid bacteria isolated from the honey bee gut.</title>
        <authorList>
            <person name="Ellegaard K.M."/>
            <person name="Tamarit D."/>
            <person name="Javelind E."/>
            <person name="Olofsson T."/>
            <person name="Andersson S.G."/>
            <person name="Vasquez A."/>
        </authorList>
    </citation>
    <scope>NUCLEOTIDE SEQUENCE [LARGE SCALE GENOMIC DNA]</scope>
    <source>
        <strain evidence="1 2">Bin4</strain>
    </source>
</reference>
<dbReference type="AlphaFoldDB" id="A0A0F4LWQ7"/>
<keyword evidence="2" id="KW-1185">Reference proteome</keyword>
<comment type="caution">
    <text evidence="1">The sequence shown here is derived from an EMBL/GenBank/DDBJ whole genome shotgun (WGS) entry which is preliminary data.</text>
</comment>
<dbReference type="SUPFAM" id="SSF53474">
    <property type="entry name" value="alpha/beta-Hydrolases"/>
    <property type="match status" value="1"/>
</dbReference>
<dbReference type="Proteomes" id="UP000033558">
    <property type="component" value="Unassembled WGS sequence"/>
</dbReference>
<dbReference type="HOGENOM" id="CLU_077377_0_0_9"/>
<name>A0A0F4LWQ7_9LACO</name>
<evidence type="ECO:0000313" key="1">
    <source>
        <dbReference type="EMBL" id="KJY63217.1"/>
    </source>
</evidence>
<evidence type="ECO:0000313" key="2">
    <source>
        <dbReference type="Proteomes" id="UP000033558"/>
    </source>
</evidence>
<dbReference type="GO" id="GO:0016787">
    <property type="term" value="F:hydrolase activity"/>
    <property type="evidence" value="ECO:0007669"/>
    <property type="project" value="UniProtKB-KW"/>
</dbReference>
<gene>
    <name evidence="1" type="ORF">JG30_01250</name>
</gene>
<dbReference type="InterPro" id="IPR010315">
    <property type="entry name" value="DUF915_hydro-like"/>
</dbReference>
<dbReference type="Pfam" id="PF06028">
    <property type="entry name" value="DUF915"/>
    <property type="match status" value="1"/>
</dbReference>
<dbReference type="InterPro" id="IPR029058">
    <property type="entry name" value="AB_hydrolase_fold"/>
</dbReference>
<dbReference type="STRING" id="1218492.JG30_01250"/>